<comment type="caution">
    <text evidence="2">The sequence shown here is derived from an EMBL/GenBank/DDBJ whole genome shotgun (WGS) entry which is preliminary data.</text>
</comment>
<feature type="domain" description="VWFA" evidence="1">
    <location>
        <begin position="128"/>
        <end position="305"/>
    </location>
</feature>
<proteinExistence type="predicted"/>
<evidence type="ECO:0000259" key="1">
    <source>
        <dbReference type="PROSITE" id="PS50234"/>
    </source>
</evidence>
<dbReference type="AlphaFoldDB" id="A0A7I8WDX1"/>
<accession>A0A7I8WDX1</accession>
<dbReference type="PANTHER" id="PTHR10579:SF177">
    <property type="entry name" value="CALCIUM-ACTIVATED CHLORIDE CHANNEL REGULATOR 4-LIKE PROTEIN"/>
    <property type="match status" value="1"/>
</dbReference>
<dbReference type="OrthoDB" id="10021899at2759"/>
<dbReference type="InterPro" id="IPR013642">
    <property type="entry name" value="CLCA_N"/>
</dbReference>
<dbReference type="InterPro" id="IPR036465">
    <property type="entry name" value="vWFA_dom_sf"/>
</dbReference>
<dbReference type="InterPro" id="IPR002035">
    <property type="entry name" value="VWF_A"/>
</dbReference>
<dbReference type="PROSITE" id="PS50234">
    <property type="entry name" value="VWFA"/>
    <property type="match status" value="1"/>
</dbReference>
<keyword evidence="3" id="KW-1185">Reference proteome</keyword>
<dbReference type="Proteomes" id="UP000549394">
    <property type="component" value="Unassembled WGS sequence"/>
</dbReference>
<name>A0A7I8WDX1_9ANNE</name>
<protein>
    <submittedName>
        <fullName evidence="2">DgyrCDS14524</fullName>
    </submittedName>
</protein>
<dbReference type="SUPFAM" id="SSF53300">
    <property type="entry name" value="vWA-like"/>
    <property type="match status" value="1"/>
</dbReference>
<dbReference type="NCBIfam" id="NF041940">
    <property type="entry name" value="choice_anch_X"/>
    <property type="match status" value="1"/>
</dbReference>
<dbReference type="Pfam" id="PF00092">
    <property type="entry name" value="VWA"/>
    <property type="match status" value="1"/>
</dbReference>
<dbReference type="PANTHER" id="PTHR10579">
    <property type="entry name" value="CALCIUM-ACTIVATED CHLORIDE CHANNEL REGULATOR"/>
    <property type="match status" value="1"/>
</dbReference>
<dbReference type="Pfam" id="PF08434">
    <property type="entry name" value="CLCA"/>
    <property type="match status" value="1"/>
</dbReference>
<evidence type="ECO:0000313" key="3">
    <source>
        <dbReference type="Proteomes" id="UP000549394"/>
    </source>
</evidence>
<dbReference type="CDD" id="cd00198">
    <property type="entry name" value="vWFA"/>
    <property type="match status" value="1"/>
</dbReference>
<dbReference type="InterPro" id="IPR051266">
    <property type="entry name" value="CLCR"/>
</dbReference>
<sequence length="817" mass="90573">MTNRCSKSITVETIDSDGKECKVTDKCLKVPQNCHIKAKADNSASAMYYPFSGATKFCDDSKNTPEKERHNSDAPTPQNYFCDGQSAWDVLRELDDFKNDNNPPIAAQEKIDFTPNFLIYRQTSDKLNIVLVLDVSGSMSNVPSGAVNPLRQIVYSACIEYITDYVVAGDRIGIVQFNKHSLLLQSLITVTSTNKAEILQKVPNYASGGTSIKSGVQGGVAALGKAARGGIIILMTDGESDNNDLQQAKNIADSSGITVYSVMLTRDATPFLKAIADATGGQTYFTTGQTVSNNEQSVSEVLRSIGNIQEGLRSRTNSYSQRDIATQVSKNVVNILPRQKQTTQFWIDQYSISFSLIISTLVHPNTIQIELISPNGNQVDIKKFTKIDSTSNTIKITVSASVGKWRYIASSVSGSVNTRINVDVISYTNSPSSQISFTGKFKTTFIDFNKNIEAVKIESMLFIGDYAIRKAEVVAHVFLAGILVEKVQLNDDGIGADAFANDGIYSGYFSNITSNGRFTARFTAINYESKAFYSTIKQSDGISDHSNGCSPPSSEIKLLSPFERITAGNFLDVENFKQGVDYFPPSKVKDLKFTGVNTKEQVISFEWTAVGDDWNFGVATKYDLRKSSSSKSLRERFNSTTLLEGIENLKPRKSGEKEKFQMKILENCKDSFFVGLMVIDDAHRTNQSQFICTLCETFLKNKSRYLMNQKRVDQDENIVALGENGPSENPEQGDTDTYTNHDDSTQDLLEMSGENENHAAMNENHLSENQEQMQIDTNMDHENYKEINEGEEEEEATYVDKEFKVLLGGSQRGKDIL</sequence>
<dbReference type="Gene3D" id="3.40.50.410">
    <property type="entry name" value="von Willebrand factor, type A domain"/>
    <property type="match status" value="1"/>
</dbReference>
<evidence type="ECO:0000313" key="2">
    <source>
        <dbReference type="EMBL" id="CAD5126385.1"/>
    </source>
</evidence>
<dbReference type="EMBL" id="CAJFCJ010000046">
    <property type="protein sequence ID" value="CAD5126385.1"/>
    <property type="molecule type" value="Genomic_DNA"/>
</dbReference>
<gene>
    <name evidence="2" type="ORF">DGYR_LOCUS13631</name>
</gene>
<organism evidence="2 3">
    <name type="scientific">Dimorphilus gyrociliatus</name>
    <dbReference type="NCBI Taxonomy" id="2664684"/>
    <lineage>
        <taxon>Eukaryota</taxon>
        <taxon>Metazoa</taxon>
        <taxon>Spiralia</taxon>
        <taxon>Lophotrochozoa</taxon>
        <taxon>Annelida</taxon>
        <taxon>Polychaeta</taxon>
        <taxon>Polychaeta incertae sedis</taxon>
        <taxon>Dinophilidae</taxon>
        <taxon>Dimorphilus</taxon>
    </lineage>
</organism>
<dbReference type="SMART" id="SM00327">
    <property type="entry name" value="VWA"/>
    <property type="match status" value="1"/>
</dbReference>
<reference evidence="2 3" key="1">
    <citation type="submission" date="2020-08" db="EMBL/GenBank/DDBJ databases">
        <authorList>
            <person name="Hejnol A."/>
        </authorList>
    </citation>
    <scope>NUCLEOTIDE SEQUENCE [LARGE SCALE GENOMIC DNA]</scope>
</reference>